<accession>A0A286UCS8</accession>
<proteinExistence type="predicted"/>
<evidence type="ECO:0000313" key="8">
    <source>
        <dbReference type="EMBL" id="PAV17386.1"/>
    </source>
</evidence>
<dbReference type="GO" id="GO:0016020">
    <property type="term" value="C:membrane"/>
    <property type="evidence" value="ECO:0007669"/>
    <property type="project" value="TreeGrafter"/>
</dbReference>
<dbReference type="OrthoDB" id="6513151at2759"/>
<dbReference type="GO" id="GO:0000407">
    <property type="term" value="C:phagophore assembly site"/>
    <property type="evidence" value="ECO:0007669"/>
    <property type="project" value="TreeGrafter"/>
</dbReference>
<dbReference type="GO" id="GO:0004674">
    <property type="term" value="F:protein serine/threonine kinase activity"/>
    <property type="evidence" value="ECO:0007669"/>
    <property type="project" value="UniProtKB-EC"/>
</dbReference>
<evidence type="ECO:0000256" key="5">
    <source>
        <dbReference type="ARBA" id="ARBA00022840"/>
    </source>
</evidence>
<dbReference type="Pfam" id="PF00069">
    <property type="entry name" value="Pkinase"/>
    <property type="match status" value="1"/>
</dbReference>
<sequence length="331" mass="36971">MQDILSALMALLNVRILHRDIKPENFMLNLKGQIKVVDFGCTYKLPDDKSDASYAVGTMSYLAPEQIRMILVANNLPIPPFDGESEVMSYGNEKTEVWALGITALELVVKEKVFKDRIFELRSLVKQYLAIHAKNLPGIINALGISQPGKTCLLGMLELNPEKRLTMEEARASEWLRIRGPTALTVGHSTSVSSVTSASVHATVTSATSSRRNSLRSNIKSSIPPANAPRSISPSRSDTPSPKVLKSVNTDNSQVKKARVVRKHPEMGFRLPPSFGVFQNYNRIFIFSKLEVASSWLKWNALEKLTYSIQPLTYIAILWDMDKKIEHSSWS</sequence>
<evidence type="ECO:0000256" key="6">
    <source>
        <dbReference type="SAM" id="MobiDB-lite"/>
    </source>
</evidence>
<dbReference type="GO" id="GO:0005524">
    <property type="term" value="F:ATP binding"/>
    <property type="evidence" value="ECO:0007669"/>
    <property type="project" value="UniProtKB-KW"/>
</dbReference>
<evidence type="ECO:0000256" key="1">
    <source>
        <dbReference type="ARBA" id="ARBA00012513"/>
    </source>
</evidence>
<dbReference type="STRING" id="2282107.A0A286UCS8"/>
<feature type="compositionally biased region" description="Polar residues" evidence="6">
    <location>
        <begin position="211"/>
        <end position="221"/>
    </location>
</feature>
<reference evidence="8 9" key="1">
    <citation type="journal article" date="2017" name="Mol. Ecol.">
        <title>Comparative and population genomic landscape of Phellinus noxius: A hypervariable fungus causing root rot in trees.</title>
        <authorList>
            <person name="Chung C.L."/>
            <person name="Lee T.J."/>
            <person name="Akiba M."/>
            <person name="Lee H.H."/>
            <person name="Kuo T.H."/>
            <person name="Liu D."/>
            <person name="Ke H.M."/>
            <person name="Yokoi T."/>
            <person name="Roa M.B."/>
            <person name="Lu M.J."/>
            <person name="Chang Y.Y."/>
            <person name="Ann P.J."/>
            <person name="Tsai J.N."/>
            <person name="Chen C.Y."/>
            <person name="Tzean S.S."/>
            <person name="Ota Y."/>
            <person name="Hattori T."/>
            <person name="Sahashi N."/>
            <person name="Liou R.F."/>
            <person name="Kikuchi T."/>
            <person name="Tsai I.J."/>
        </authorList>
    </citation>
    <scope>NUCLEOTIDE SEQUENCE [LARGE SCALE GENOMIC DNA]</scope>
    <source>
        <strain evidence="8 9">FFPRI411160</strain>
    </source>
</reference>
<dbReference type="PROSITE" id="PS00108">
    <property type="entry name" value="PROTEIN_KINASE_ST"/>
    <property type="match status" value="1"/>
</dbReference>
<dbReference type="GO" id="GO:0000045">
    <property type="term" value="P:autophagosome assembly"/>
    <property type="evidence" value="ECO:0007669"/>
    <property type="project" value="TreeGrafter"/>
</dbReference>
<dbReference type="Gene3D" id="1.10.510.10">
    <property type="entry name" value="Transferase(Phosphotransferase) domain 1"/>
    <property type="match status" value="1"/>
</dbReference>
<feature type="compositionally biased region" description="Polar residues" evidence="6">
    <location>
        <begin position="230"/>
        <end position="240"/>
    </location>
</feature>
<keyword evidence="4" id="KW-0418">Kinase</keyword>
<keyword evidence="5" id="KW-0067">ATP-binding</keyword>
<dbReference type="EC" id="2.7.11.1" evidence="1"/>
<evidence type="ECO:0000259" key="7">
    <source>
        <dbReference type="PROSITE" id="PS50011"/>
    </source>
</evidence>
<keyword evidence="9" id="KW-1185">Reference proteome</keyword>
<evidence type="ECO:0000256" key="4">
    <source>
        <dbReference type="ARBA" id="ARBA00022777"/>
    </source>
</evidence>
<dbReference type="EMBL" id="NBII01000007">
    <property type="protein sequence ID" value="PAV17386.1"/>
    <property type="molecule type" value="Genomic_DNA"/>
</dbReference>
<dbReference type="GO" id="GO:0010506">
    <property type="term" value="P:regulation of autophagy"/>
    <property type="evidence" value="ECO:0007669"/>
    <property type="project" value="InterPro"/>
</dbReference>
<dbReference type="PANTHER" id="PTHR24348">
    <property type="entry name" value="SERINE/THREONINE-PROTEIN KINASE UNC-51-RELATED"/>
    <property type="match status" value="1"/>
</dbReference>
<dbReference type="GO" id="GO:0005829">
    <property type="term" value="C:cytosol"/>
    <property type="evidence" value="ECO:0007669"/>
    <property type="project" value="TreeGrafter"/>
</dbReference>
<dbReference type="PROSITE" id="PS50011">
    <property type="entry name" value="PROTEIN_KINASE_DOM"/>
    <property type="match status" value="1"/>
</dbReference>
<dbReference type="SUPFAM" id="SSF56112">
    <property type="entry name" value="Protein kinase-like (PK-like)"/>
    <property type="match status" value="1"/>
</dbReference>
<name>A0A286UCS8_9AGAM</name>
<dbReference type="InParanoid" id="A0A286UCS8"/>
<dbReference type="InterPro" id="IPR011009">
    <property type="entry name" value="Kinase-like_dom_sf"/>
</dbReference>
<dbReference type="InterPro" id="IPR008271">
    <property type="entry name" value="Ser/Thr_kinase_AS"/>
</dbReference>
<dbReference type="Proteomes" id="UP000217199">
    <property type="component" value="Unassembled WGS sequence"/>
</dbReference>
<dbReference type="GO" id="GO:0005776">
    <property type="term" value="C:autophagosome"/>
    <property type="evidence" value="ECO:0007669"/>
    <property type="project" value="TreeGrafter"/>
</dbReference>
<dbReference type="InterPro" id="IPR045269">
    <property type="entry name" value="Atg1-like"/>
</dbReference>
<evidence type="ECO:0000256" key="3">
    <source>
        <dbReference type="ARBA" id="ARBA00022741"/>
    </source>
</evidence>
<keyword evidence="3" id="KW-0547">Nucleotide-binding</keyword>
<organism evidence="8 9">
    <name type="scientific">Pyrrhoderma noxium</name>
    <dbReference type="NCBI Taxonomy" id="2282107"/>
    <lineage>
        <taxon>Eukaryota</taxon>
        <taxon>Fungi</taxon>
        <taxon>Dikarya</taxon>
        <taxon>Basidiomycota</taxon>
        <taxon>Agaricomycotina</taxon>
        <taxon>Agaricomycetes</taxon>
        <taxon>Hymenochaetales</taxon>
        <taxon>Hymenochaetaceae</taxon>
        <taxon>Pyrrhoderma</taxon>
    </lineage>
</organism>
<feature type="domain" description="Protein kinase" evidence="7">
    <location>
        <begin position="1"/>
        <end position="176"/>
    </location>
</feature>
<dbReference type="InterPro" id="IPR000719">
    <property type="entry name" value="Prot_kinase_dom"/>
</dbReference>
<evidence type="ECO:0000313" key="9">
    <source>
        <dbReference type="Proteomes" id="UP000217199"/>
    </source>
</evidence>
<dbReference type="AlphaFoldDB" id="A0A286UCS8"/>
<evidence type="ECO:0000256" key="2">
    <source>
        <dbReference type="ARBA" id="ARBA00022679"/>
    </source>
</evidence>
<comment type="caution">
    <text evidence="8">The sequence shown here is derived from an EMBL/GenBank/DDBJ whole genome shotgun (WGS) entry which is preliminary data.</text>
</comment>
<protein>
    <recommendedName>
        <fullName evidence="1">non-specific serine/threonine protein kinase</fullName>
        <ecNumber evidence="1">2.7.11.1</ecNumber>
    </recommendedName>
</protein>
<keyword evidence="2" id="KW-0808">Transferase</keyword>
<dbReference type="PANTHER" id="PTHR24348:SF22">
    <property type="entry name" value="NON-SPECIFIC SERINE_THREONINE PROTEIN KINASE"/>
    <property type="match status" value="1"/>
</dbReference>
<dbReference type="SMART" id="SM00220">
    <property type="entry name" value="S_TKc"/>
    <property type="match status" value="1"/>
</dbReference>
<feature type="region of interest" description="Disordered" evidence="6">
    <location>
        <begin position="203"/>
        <end position="255"/>
    </location>
</feature>
<gene>
    <name evidence="8" type="ORF">PNOK_0745000</name>
</gene>